<dbReference type="InterPro" id="IPR010499">
    <property type="entry name" value="AraC_E-bd"/>
</dbReference>
<accession>A0A2V2Z1G5</accession>
<protein>
    <submittedName>
        <fullName evidence="2">GyrI-like small molecule binding protein</fullName>
    </submittedName>
</protein>
<name>A0A2V2Z1G5_9BACL</name>
<reference evidence="2 3" key="1">
    <citation type="submission" date="2018-05" db="EMBL/GenBank/DDBJ databases">
        <title>Genomic Encyclopedia of Type Strains, Phase III (KMG-III): the genomes of soil and plant-associated and newly described type strains.</title>
        <authorList>
            <person name="Whitman W."/>
        </authorList>
    </citation>
    <scope>NUCLEOTIDE SEQUENCE [LARGE SCALE GENOMIC DNA]</scope>
    <source>
        <strain evidence="2 3">CECT 5696</strain>
    </source>
</reference>
<dbReference type="Proteomes" id="UP000246635">
    <property type="component" value="Unassembled WGS sequence"/>
</dbReference>
<sequence>MTKTQRLHELIARIYERQQFTVDELAEEFHVSYRTMLRYLQELSGMGVPLYAEPGRGGGYSLLNQAASRRVQQQPGLFSRCIKPMTHIVGVEFKAPFTAVYMARVHMPAVWETLMKREHEIINVVDRTSYVGVALSRSHIYHYVAGIEVTHPRAVPEGMISITLPPREYAVYNHAGAVGRSEVDDTYFYLLDKLRKQGLDHDPNAYTLEVFDGAKLKELTVYIPLKS</sequence>
<dbReference type="InterPro" id="IPR013196">
    <property type="entry name" value="HTH_11"/>
</dbReference>
<dbReference type="Gene3D" id="3.20.80.10">
    <property type="entry name" value="Regulatory factor, effector binding domain"/>
    <property type="match status" value="1"/>
</dbReference>
<comment type="caution">
    <text evidence="2">The sequence shown here is derived from an EMBL/GenBank/DDBJ whole genome shotgun (WGS) entry which is preliminary data.</text>
</comment>
<organism evidence="2 3">
    <name type="scientific">Paenibacillus cellulosilyticus</name>
    <dbReference type="NCBI Taxonomy" id="375489"/>
    <lineage>
        <taxon>Bacteria</taxon>
        <taxon>Bacillati</taxon>
        <taxon>Bacillota</taxon>
        <taxon>Bacilli</taxon>
        <taxon>Bacillales</taxon>
        <taxon>Paenibacillaceae</taxon>
        <taxon>Paenibacillus</taxon>
    </lineage>
</organism>
<dbReference type="InterPro" id="IPR011256">
    <property type="entry name" value="Reg_factor_effector_dom_sf"/>
</dbReference>
<dbReference type="RefSeq" id="WP_110042186.1">
    <property type="nucleotide sequence ID" value="NZ_CP054613.1"/>
</dbReference>
<feature type="domain" description="AraC effector-binding" evidence="1">
    <location>
        <begin position="87"/>
        <end position="226"/>
    </location>
</feature>
<dbReference type="SUPFAM" id="SSF46785">
    <property type="entry name" value="Winged helix' DNA-binding domain"/>
    <property type="match status" value="1"/>
</dbReference>
<gene>
    <name evidence="2" type="ORF">DFQ01_101398</name>
</gene>
<evidence type="ECO:0000259" key="1">
    <source>
        <dbReference type="SMART" id="SM00871"/>
    </source>
</evidence>
<dbReference type="SUPFAM" id="SSF55136">
    <property type="entry name" value="Probable bacterial effector-binding domain"/>
    <property type="match status" value="1"/>
</dbReference>
<dbReference type="Gene3D" id="1.10.10.10">
    <property type="entry name" value="Winged helix-like DNA-binding domain superfamily/Winged helix DNA-binding domain"/>
    <property type="match status" value="1"/>
</dbReference>
<proteinExistence type="predicted"/>
<dbReference type="InterPro" id="IPR029442">
    <property type="entry name" value="GyrI-like"/>
</dbReference>
<dbReference type="AlphaFoldDB" id="A0A2V2Z1G5"/>
<dbReference type="InterPro" id="IPR036390">
    <property type="entry name" value="WH_DNA-bd_sf"/>
</dbReference>
<dbReference type="Pfam" id="PF06445">
    <property type="entry name" value="GyrI-like"/>
    <property type="match status" value="1"/>
</dbReference>
<dbReference type="OrthoDB" id="9815009at2"/>
<dbReference type="InterPro" id="IPR036388">
    <property type="entry name" value="WH-like_DNA-bd_sf"/>
</dbReference>
<dbReference type="EMBL" id="QGTQ01000001">
    <property type="protein sequence ID" value="PWW08672.1"/>
    <property type="molecule type" value="Genomic_DNA"/>
</dbReference>
<dbReference type="SMART" id="SM00871">
    <property type="entry name" value="AraC_E_bind"/>
    <property type="match status" value="1"/>
</dbReference>
<keyword evidence="3" id="KW-1185">Reference proteome</keyword>
<dbReference type="Pfam" id="PF08279">
    <property type="entry name" value="HTH_11"/>
    <property type="match status" value="1"/>
</dbReference>
<evidence type="ECO:0000313" key="3">
    <source>
        <dbReference type="Proteomes" id="UP000246635"/>
    </source>
</evidence>
<evidence type="ECO:0000313" key="2">
    <source>
        <dbReference type="EMBL" id="PWW08672.1"/>
    </source>
</evidence>